<evidence type="ECO:0000313" key="2">
    <source>
        <dbReference type="Proteomes" id="UP000193083"/>
    </source>
</evidence>
<dbReference type="EMBL" id="FXBL01000002">
    <property type="protein sequence ID" value="SMH26427.1"/>
    <property type="molecule type" value="Genomic_DNA"/>
</dbReference>
<evidence type="ECO:0000313" key="1">
    <source>
        <dbReference type="EMBL" id="SMH26427.1"/>
    </source>
</evidence>
<gene>
    <name evidence="1" type="ORF">SAMN02982922_0243</name>
</gene>
<protein>
    <submittedName>
        <fullName evidence="1">Uncharacterized protein</fullName>
    </submittedName>
</protein>
<dbReference type="AlphaFoldDB" id="A0A1X7MQM5"/>
<sequence length="73" mass="8345">MLDTLGIYARRFGTDAERAQERLHNLVPFAADASKFLAFIRQKHAAIGSVLNHAICSKPLEHLRDRRLRHPEP</sequence>
<organism evidence="1 2">
    <name type="scientific">Mesorhizobium australicum</name>
    <dbReference type="NCBI Taxonomy" id="536018"/>
    <lineage>
        <taxon>Bacteria</taxon>
        <taxon>Pseudomonadati</taxon>
        <taxon>Pseudomonadota</taxon>
        <taxon>Alphaproteobacteria</taxon>
        <taxon>Hyphomicrobiales</taxon>
        <taxon>Phyllobacteriaceae</taxon>
        <taxon>Mesorhizobium</taxon>
    </lineage>
</organism>
<dbReference type="Proteomes" id="UP000193083">
    <property type="component" value="Unassembled WGS sequence"/>
</dbReference>
<keyword evidence="2" id="KW-1185">Reference proteome</keyword>
<accession>A0A1X7MQM5</accession>
<proteinExistence type="predicted"/>
<reference evidence="1 2" key="1">
    <citation type="submission" date="2017-04" db="EMBL/GenBank/DDBJ databases">
        <authorList>
            <person name="Afonso C.L."/>
            <person name="Miller P.J."/>
            <person name="Scott M.A."/>
            <person name="Spackman E."/>
            <person name="Goraichik I."/>
            <person name="Dimitrov K.M."/>
            <person name="Suarez D.L."/>
            <person name="Swayne D.E."/>
        </authorList>
    </citation>
    <scope>NUCLEOTIDE SEQUENCE [LARGE SCALE GENOMIC DNA]</scope>
    <source>
        <strain evidence="1 2">B5P</strain>
    </source>
</reference>
<name>A0A1X7MQM5_9HYPH</name>